<accession>A0A8H5ARG1</accession>
<dbReference type="AlphaFoldDB" id="A0A8H5ARG1"/>
<dbReference type="Proteomes" id="UP000541558">
    <property type="component" value="Unassembled WGS sequence"/>
</dbReference>
<comment type="caution">
    <text evidence="2">The sequence shown here is derived from an EMBL/GenBank/DDBJ whole genome shotgun (WGS) entry which is preliminary data.</text>
</comment>
<reference evidence="2 3" key="1">
    <citation type="journal article" date="2020" name="ISME J.">
        <title>Uncovering the hidden diversity of litter-decomposition mechanisms in mushroom-forming fungi.</title>
        <authorList>
            <person name="Floudas D."/>
            <person name="Bentzer J."/>
            <person name="Ahren D."/>
            <person name="Johansson T."/>
            <person name="Persson P."/>
            <person name="Tunlid A."/>
        </authorList>
    </citation>
    <scope>NUCLEOTIDE SEQUENCE [LARGE SCALE GENOMIC DNA]</scope>
    <source>
        <strain evidence="2 3">CBS 175.51</strain>
    </source>
</reference>
<feature type="region of interest" description="Disordered" evidence="1">
    <location>
        <begin position="339"/>
        <end position="365"/>
    </location>
</feature>
<dbReference type="OrthoDB" id="3008731at2759"/>
<keyword evidence="3" id="KW-1185">Reference proteome</keyword>
<evidence type="ECO:0000313" key="3">
    <source>
        <dbReference type="Proteomes" id="UP000541558"/>
    </source>
</evidence>
<name>A0A8H5ARG1_9AGAR</name>
<protein>
    <submittedName>
        <fullName evidence="2">Uncharacterized protein</fullName>
    </submittedName>
</protein>
<evidence type="ECO:0000313" key="2">
    <source>
        <dbReference type="EMBL" id="KAF5309588.1"/>
    </source>
</evidence>
<dbReference type="EMBL" id="JAACJK010000235">
    <property type="protein sequence ID" value="KAF5309588.1"/>
    <property type="molecule type" value="Genomic_DNA"/>
</dbReference>
<organism evidence="2 3">
    <name type="scientific">Ephemerocybe angulata</name>
    <dbReference type="NCBI Taxonomy" id="980116"/>
    <lineage>
        <taxon>Eukaryota</taxon>
        <taxon>Fungi</taxon>
        <taxon>Dikarya</taxon>
        <taxon>Basidiomycota</taxon>
        <taxon>Agaricomycotina</taxon>
        <taxon>Agaricomycetes</taxon>
        <taxon>Agaricomycetidae</taxon>
        <taxon>Agaricales</taxon>
        <taxon>Agaricineae</taxon>
        <taxon>Psathyrellaceae</taxon>
        <taxon>Ephemerocybe</taxon>
    </lineage>
</organism>
<sequence length="422" mass="46368">MSYASLYNDSWATDPLALEEETRLFAEIIHAHLLCFYSTPASAMSWNADAPHRLQRFFINVAHNYPRMAPSAAIRAMLVVLRYKSQGRKHIIAFNDDAETLFYIAFMQIALAFRPSFTLEDMVALMETSAAVVNEFLVHRDEMNIVVEAELEKDARNLATAKTFVLYEFFLGPFVPPSVRRDLGLGGAQIACVTMPISTPLKPTVPPKDEQEMIFPPLQYKLRERMDAIVEEDEEDELVSEDTEAFDAFSSLSPSTCTLVDVSLDDDCSVSSSCASLSTLDSFHGSDSFSTIATYNLALPSPNESKPNHERDFAEVAFDSSAVDLVKTPAPASYASFRLSTPSGSLHSPDPAKTPTTRSTGSRARLTFKGRPTLSLSKASVSAVEVGVDSSLPAPPPSQALPTAVVRKWWLTMREMLAALSS</sequence>
<gene>
    <name evidence="2" type="ORF">D9611_013945</name>
</gene>
<proteinExistence type="predicted"/>
<evidence type="ECO:0000256" key="1">
    <source>
        <dbReference type="SAM" id="MobiDB-lite"/>
    </source>
</evidence>